<sequence length="155" mass="17702">MVIIETATGNSHPVEIKLVDDSDYQKLTKARYFFDWKAEKQFEVYKLCIFGSNEILGLISLERIPDEWRIHIRLLTVSVENQGKHKLFDNIAGNLIAHAAKIAVAAYAELACVSLRPKTEIAKHYIETYNMQVTGLTLSIEVPEILNLTNRFDHD</sequence>
<organism evidence="1 2">
    <name type="scientific">Kordia aestuariivivens</name>
    <dbReference type="NCBI Taxonomy" id="2759037"/>
    <lineage>
        <taxon>Bacteria</taxon>
        <taxon>Pseudomonadati</taxon>
        <taxon>Bacteroidota</taxon>
        <taxon>Flavobacteriia</taxon>
        <taxon>Flavobacteriales</taxon>
        <taxon>Flavobacteriaceae</taxon>
        <taxon>Kordia</taxon>
    </lineage>
</organism>
<evidence type="ECO:0000313" key="1">
    <source>
        <dbReference type="EMBL" id="MBC8756123.1"/>
    </source>
</evidence>
<name>A0ABR7QC79_9FLAO</name>
<dbReference type="Proteomes" id="UP000619238">
    <property type="component" value="Unassembled WGS sequence"/>
</dbReference>
<gene>
    <name evidence="1" type="ORF">H2O64_15715</name>
</gene>
<proteinExistence type="predicted"/>
<evidence type="ECO:0000313" key="2">
    <source>
        <dbReference type="Proteomes" id="UP000619238"/>
    </source>
</evidence>
<dbReference type="EMBL" id="JACGWS010000010">
    <property type="protein sequence ID" value="MBC8756123.1"/>
    <property type="molecule type" value="Genomic_DNA"/>
</dbReference>
<reference evidence="1 2" key="1">
    <citation type="submission" date="2020-07" db="EMBL/GenBank/DDBJ databases">
        <title>Description of Kordia aestuariivivens sp. nov., isolated from a tidal flat.</title>
        <authorList>
            <person name="Park S."/>
            <person name="Yoon J.-H."/>
        </authorList>
    </citation>
    <scope>NUCLEOTIDE SEQUENCE [LARGE SCALE GENOMIC DNA]</scope>
    <source>
        <strain evidence="1 2">YSTF-M3</strain>
    </source>
</reference>
<protein>
    <submittedName>
        <fullName evidence="1">N-acetyltransferase</fullName>
    </submittedName>
</protein>
<comment type="caution">
    <text evidence="1">The sequence shown here is derived from an EMBL/GenBank/DDBJ whole genome shotgun (WGS) entry which is preliminary data.</text>
</comment>
<keyword evidence="2" id="KW-1185">Reference proteome</keyword>
<accession>A0ABR7QC79</accession>
<dbReference type="RefSeq" id="WP_187563166.1">
    <property type="nucleotide sequence ID" value="NZ_JACGWS010000010.1"/>
</dbReference>